<protein>
    <recommendedName>
        <fullName evidence="3">HTH luxR-type domain-containing protein</fullName>
    </recommendedName>
</protein>
<evidence type="ECO:0000313" key="6">
    <source>
        <dbReference type="Proteomes" id="UP000185596"/>
    </source>
</evidence>
<dbReference type="InterPro" id="IPR000792">
    <property type="entry name" value="Tscrpt_reg_LuxR_C"/>
</dbReference>
<dbReference type="InterPro" id="IPR036388">
    <property type="entry name" value="WH-like_DNA-bd_sf"/>
</dbReference>
<evidence type="ECO:0000313" key="5">
    <source>
        <dbReference type="EMBL" id="OLF07462.1"/>
    </source>
</evidence>
<feature type="domain" description="HTH luxR-type" evidence="3">
    <location>
        <begin position="90"/>
        <end position="154"/>
    </location>
</feature>
<dbReference type="SMART" id="SM00421">
    <property type="entry name" value="HTH_LUXR"/>
    <property type="match status" value="1"/>
</dbReference>
<dbReference type="STRING" id="1912961.BU204_35560"/>
<dbReference type="EMBL" id="MSIE01000107">
    <property type="protein sequence ID" value="OLF07292.1"/>
    <property type="molecule type" value="Genomic_DNA"/>
</dbReference>
<dbReference type="Gene3D" id="1.10.10.10">
    <property type="entry name" value="Winged helix-like DNA-binding domain superfamily/Winged helix DNA-binding domain"/>
    <property type="match status" value="1"/>
</dbReference>
<dbReference type="Proteomes" id="UP000185596">
    <property type="component" value="Unassembled WGS sequence"/>
</dbReference>
<dbReference type="GO" id="GO:0003677">
    <property type="term" value="F:DNA binding"/>
    <property type="evidence" value="ECO:0007669"/>
    <property type="project" value="UniProtKB-KW"/>
</dbReference>
<reference evidence="4 6" key="1">
    <citation type="submission" date="2016-12" db="EMBL/GenBank/DDBJ databases">
        <title>The draft genome sequence of Actinophytocola sp. 11-183.</title>
        <authorList>
            <person name="Wang W."/>
            <person name="Yuan L."/>
        </authorList>
    </citation>
    <scope>NUCLEOTIDE SEQUENCE [LARGE SCALE GENOMIC DNA]</scope>
    <source>
        <strain evidence="4 6">11-183</strain>
    </source>
</reference>
<keyword evidence="6" id="KW-1185">Reference proteome</keyword>
<dbReference type="GO" id="GO:0006355">
    <property type="term" value="P:regulation of DNA-templated transcription"/>
    <property type="evidence" value="ECO:0007669"/>
    <property type="project" value="InterPro"/>
</dbReference>
<dbReference type="AlphaFoldDB" id="A0A1Q8BYX4"/>
<organism evidence="4 6">
    <name type="scientific">Actinophytocola xanthii</name>
    <dbReference type="NCBI Taxonomy" id="1912961"/>
    <lineage>
        <taxon>Bacteria</taxon>
        <taxon>Bacillati</taxon>
        <taxon>Actinomycetota</taxon>
        <taxon>Actinomycetes</taxon>
        <taxon>Pseudonocardiales</taxon>
        <taxon>Pseudonocardiaceae</taxon>
    </lineage>
</organism>
<dbReference type="PRINTS" id="PR00038">
    <property type="entry name" value="HTHLUXR"/>
</dbReference>
<dbReference type="PANTHER" id="PTHR43214">
    <property type="entry name" value="TWO-COMPONENT RESPONSE REGULATOR"/>
    <property type="match status" value="1"/>
</dbReference>
<evidence type="ECO:0000256" key="2">
    <source>
        <dbReference type="SAM" id="MobiDB-lite"/>
    </source>
</evidence>
<proteinExistence type="predicted"/>
<accession>A0A1Q8BYX4</accession>
<evidence type="ECO:0000259" key="3">
    <source>
        <dbReference type="PROSITE" id="PS50043"/>
    </source>
</evidence>
<dbReference type="InterPro" id="IPR039420">
    <property type="entry name" value="WalR-like"/>
</dbReference>
<dbReference type="PROSITE" id="PS50043">
    <property type="entry name" value="HTH_LUXR_2"/>
    <property type="match status" value="1"/>
</dbReference>
<dbReference type="RefSeq" id="WP_075130209.1">
    <property type="nucleotide sequence ID" value="NZ_MSIE01000105.1"/>
</dbReference>
<keyword evidence="1" id="KW-0238">DNA-binding</keyword>
<comment type="caution">
    <text evidence="4">The sequence shown here is derived from an EMBL/GenBank/DDBJ whole genome shotgun (WGS) entry which is preliminary data.</text>
</comment>
<dbReference type="CDD" id="cd06170">
    <property type="entry name" value="LuxR_C_like"/>
    <property type="match status" value="1"/>
</dbReference>
<dbReference type="SUPFAM" id="SSF46894">
    <property type="entry name" value="C-terminal effector domain of the bipartite response regulators"/>
    <property type="match status" value="1"/>
</dbReference>
<dbReference type="EMBL" id="MSIE01000105">
    <property type="protein sequence ID" value="OLF07462.1"/>
    <property type="molecule type" value="Genomic_DNA"/>
</dbReference>
<evidence type="ECO:0000313" key="4">
    <source>
        <dbReference type="EMBL" id="OLF07292.1"/>
    </source>
</evidence>
<gene>
    <name evidence="5" type="ORF">BU204_35560</name>
    <name evidence="4" type="ORF">BU204_35700</name>
</gene>
<dbReference type="PANTHER" id="PTHR43214:SF43">
    <property type="entry name" value="TWO-COMPONENT RESPONSE REGULATOR"/>
    <property type="match status" value="1"/>
</dbReference>
<feature type="region of interest" description="Disordered" evidence="2">
    <location>
        <begin position="56"/>
        <end position="86"/>
    </location>
</feature>
<dbReference type="Pfam" id="PF00196">
    <property type="entry name" value="GerE"/>
    <property type="match status" value="1"/>
</dbReference>
<name>A0A1Q8BYX4_9PSEU</name>
<sequence>MLFRKAGPVVTLLGIAALAFRARRAATAGERIPLPDAARQAWQLVGALVRPRHPGEATAFPERGRAIAVPPEPPDRETRAAETNSATVSGRVLSAGVTRREHEVLRLVGQRLRNREIAERLHLSERTVETHVSSLLAKTGLPNRIELGKFVTEE</sequence>
<evidence type="ECO:0000256" key="1">
    <source>
        <dbReference type="ARBA" id="ARBA00023125"/>
    </source>
</evidence>
<dbReference type="InterPro" id="IPR016032">
    <property type="entry name" value="Sig_transdc_resp-reg_C-effctor"/>
</dbReference>